<feature type="domain" description="F-box" evidence="1">
    <location>
        <begin position="46"/>
        <end position="86"/>
    </location>
</feature>
<dbReference type="Pfam" id="PF00646">
    <property type="entry name" value="F-box"/>
    <property type="match status" value="2"/>
</dbReference>
<reference evidence="3" key="1">
    <citation type="submission" date="2024-07" db="EMBL/GenBank/DDBJ databases">
        <title>Two chromosome-level genome assemblies of Korean endemic species Abeliophyllum distichum and Forsythia ovata (Oleaceae).</title>
        <authorList>
            <person name="Jang H."/>
        </authorList>
    </citation>
    <scope>NUCLEOTIDE SEQUENCE [LARGE SCALE GENOMIC DNA]</scope>
</reference>
<comment type="caution">
    <text evidence="2">The sequence shown here is derived from an EMBL/GenBank/DDBJ whole genome shotgun (WGS) entry which is preliminary data.</text>
</comment>
<name>A0ABD1RYY5_9LAMI</name>
<organism evidence="2 3">
    <name type="scientific">Forsythia ovata</name>
    <dbReference type="NCBI Taxonomy" id="205694"/>
    <lineage>
        <taxon>Eukaryota</taxon>
        <taxon>Viridiplantae</taxon>
        <taxon>Streptophyta</taxon>
        <taxon>Embryophyta</taxon>
        <taxon>Tracheophyta</taxon>
        <taxon>Spermatophyta</taxon>
        <taxon>Magnoliopsida</taxon>
        <taxon>eudicotyledons</taxon>
        <taxon>Gunneridae</taxon>
        <taxon>Pentapetalae</taxon>
        <taxon>asterids</taxon>
        <taxon>lamiids</taxon>
        <taxon>Lamiales</taxon>
        <taxon>Oleaceae</taxon>
        <taxon>Forsythieae</taxon>
        <taxon>Forsythia</taxon>
    </lineage>
</organism>
<dbReference type="Proteomes" id="UP001604277">
    <property type="component" value="Unassembled WGS sequence"/>
</dbReference>
<dbReference type="InterPro" id="IPR036047">
    <property type="entry name" value="F-box-like_dom_sf"/>
</dbReference>
<dbReference type="PANTHER" id="PTHR31672">
    <property type="entry name" value="BNACNNG10540D PROTEIN"/>
    <property type="match status" value="1"/>
</dbReference>
<protein>
    <submittedName>
        <fullName evidence="2">F-box protein</fullName>
    </submittedName>
</protein>
<evidence type="ECO:0000259" key="1">
    <source>
        <dbReference type="SMART" id="SM00256"/>
    </source>
</evidence>
<evidence type="ECO:0000313" key="2">
    <source>
        <dbReference type="EMBL" id="KAL2493650.1"/>
    </source>
</evidence>
<dbReference type="CDD" id="cd22157">
    <property type="entry name" value="F-box_AtFBW1-like"/>
    <property type="match status" value="1"/>
</dbReference>
<dbReference type="SUPFAM" id="SSF81383">
    <property type="entry name" value="F-box domain"/>
    <property type="match status" value="2"/>
</dbReference>
<dbReference type="AlphaFoldDB" id="A0ABD1RYY5"/>
<dbReference type="PANTHER" id="PTHR31672:SF13">
    <property type="entry name" value="F-BOX PROTEIN CPR30-LIKE"/>
    <property type="match status" value="1"/>
</dbReference>
<dbReference type="SMART" id="SM00256">
    <property type="entry name" value="FBOX"/>
    <property type="match status" value="2"/>
</dbReference>
<proteinExistence type="predicted"/>
<evidence type="ECO:0000313" key="3">
    <source>
        <dbReference type="Proteomes" id="UP001604277"/>
    </source>
</evidence>
<gene>
    <name evidence="2" type="ORF">Fot_37407</name>
</gene>
<dbReference type="InterPro" id="IPR001810">
    <property type="entry name" value="F-box_dom"/>
</dbReference>
<dbReference type="InterPro" id="IPR050796">
    <property type="entry name" value="SCF_F-box_component"/>
</dbReference>
<sequence>MDQLIDVKELSSPPPSQAVASTNCIRRCCCGGDDCGRGVNLEHRRIHNDIVMEVLHRLPAKSLTRFNCVSKLWNSIISDSGFMKAHHRLPAKSLTRFKCVSKLWNSIISDSGFMKAHPSNSDGLLITFTDINATSQPGQPVERFLRVFSDRTLHHQASVSLTEYSITQTINGLVCLYVNTDNLIFLCNIFTHDILRRRRQVLMFDKKEDGGWVFRI</sequence>
<accession>A0ABD1RYY5</accession>
<keyword evidence="3" id="KW-1185">Reference proteome</keyword>
<dbReference type="Gene3D" id="1.20.1280.50">
    <property type="match status" value="1"/>
</dbReference>
<dbReference type="EMBL" id="JBFOLJ010000011">
    <property type="protein sequence ID" value="KAL2493650.1"/>
    <property type="molecule type" value="Genomic_DNA"/>
</dbReference>
<feature type="domain" description="F-box" evidence="1">
    <location>
        <begin position="89"/>
        <end position="117"/>
    </location>
</feature>